<dbReference type="InterPro" id="IPR036388">
    <property type="entry name" value="WH-like_DNA-bd_sf"/>
</dbReference>
<dbReference type="Pfam" id="PF01475">
    <property type="entry name" value="FUR"/>
    <property type="match status" value="1"/>
</dbReference>
<keyword evidence="9" id="KW-1185">Reference proteome</keyword>
<dbReference type="Gene3D" id="3.30.1490.190">
    <property type="match status" value="1"/>
</dbReference>
<reference evidence="8 9" key="1">
    <citation type="submission" date="2019-08" db="EMBL/GenBank/DDBJ databases">
        <title>Genome of Phaeodactylibacter luteus.</title>
        <authorList>
            <person name="Bowman J.P."/>
        </authorList>
    </citation>
    <scope>NUCLEOTIDE SEQUENCE [LARGE SCALE GENOMIC DNA]</scope>
    <source>
        <strain evidence="8 9">KCTC 42180</strain>
    </source>
</reference>
<keyword evidence="3 7" id="KW-0862">Zinc</keyword>
<feature type="binding site" evidence="7">
    <location>
        <position position="98"/>
    </location>
    <ligand>
        <name>Zn(2+)</name>
        <dbReference type="ChEBI" id="CHEBI:29105"/>
    </ligand>
</feature>
<accession>A0A5C6RRI4</accession>
<dbReference type="GO" id="GO:0000976">
    <property type="term" value="F:transcription cis-regulatory region binding"/>
    <property type="evidence" value="ECO:0007669"/>
    <property type="project" value="TreeGrafter"/>
</dbReference>
<evidence type="ECO:0000256" key="4">
    <source>
        <dbReference type="ARBA" id="ARBA00023015"/>
    </source>
</evidence>
<dbReference type="GO" id="GO:0003700">
    <property type="term" value="F:DNA-binding transcription factor activity"/>
    <property type="evidence" value="ECO:0007669"/>
    <property type="project" value="InterPro"/>
</dbReference>
<comment type="caution">
    <text evidence="8">The sequence shown here is derived from an EMBL/GenBank/DDBJ whole genome shotgun (WGS) entry which is preliminary data.</text>
</comment>
<dbReference type="GO" id="GO:0045892">
    <property type="term" value="P:negative regulation of DNA-templated transcription"/>
    <property type="evidence" value="ECO:0007669"/>
    <property type="project" value="TreeGrafter"/>
</dbReference>
<dbReference type="InterPro" id="IPR002481">
    <property type="entry name" value="FUR"/>
</dbReference>
<keyword evidence="4" id="KW-0805">Transcription regulation</keyword>
<evidence type="ECO:0000313" key="8">
    <source>
        <dbReference type="EMBL" id="TXB64505.1"/>
    </source>
</evidence>
<keyword evidence="6" id="KW-0804">Transcription</keyword>
<comment type="cofactor">
    <cofactor evidence="7">
        <name>Zn(2+)</name>
        <dbReference type="ChEBI" id="CHEBI:29105"/>
    </cofactor>
    <text evidence="7">Binds 1 zinc ion per subunit.</text>
</comment>
<sequence>MESEIIRRLEAHQLRKTAFRKEVLELFIAAKGVALSNQDLEGQLENPDRITLYRTLKAFEDKGLIHLAVDSGGVSRYALCSSDCTAHAHHDQHAHFHCLECGKTICLEGEVVIRAKAPEGYEVARENLVLEGTCAKCGAA</sequence>
<keyword evidence="7" id="KW-0479">Metal-binding</keyword>
<dbReference type="PANTHER" id="PTHR33202:SF22">
    <property type="entry name" value="HYDROGEN PEROXIDE SENSITIVE REPRESSOR"/>
    <property type="match status" value="1"/>
</dbReference>
<dbReference type="SUPFAM" id="SSF46785">
    <property type="entry name" value="Winged helix' DNA-binding domain"/>
    <property type="match status" value="1"/>
</dbReference>
<evidence type="ECO:0000256" key="2">
    <source>
        <dbReference type="ARBA" id="ARBA00022491"/>
    </source>
</evidence>
<evidence type="ECO:0000256" key="1">
    <source>
        <dbReference type="ARBA" id="ARBA00007957"/>
    </source>
</evidence>
<evidence type="ECO:0000256" key="7">
    <source>
        <dbReference type="PIRSR" id="PIRSR602481-1"/>
    </source>
</evidence>
<dbReference type="OrthoDB" id="594893at2"/>
<feature type="binding site" evidence="7">
    <location>
        <position position="134"/>
    </location>
    <ligand>
        <name>Zn(2+)</name>
        <dbReference type="ChEBI" id="CHEBI:29105"/>
    </ligand>
</feature>
<evidence type="ECO:0000256" key="5">
    <source>
        <dbReference type="ARBA" id="ARBA00023125"/>
    </source>
</evidence>
<dbReference type="EMBL" id="VOOR01000011">
    <property type="protein sequence ID" value="TXB64505.1"/>
    <property type="molecule type" value="Genomic_DNA"/>
</dbReference>
<dbReference type="Proteomes" id="UP000321580">
    <property type="component" value="Unassembled WGS sequence"/>
</dbReference>
<dbReference type="InterPro" id="IPR043135">
    <property type="entry name" value="Fur_C"/>
</dbReference>
<dbReference type="Gene3D" id="1.10.10.10">
    <property type="entry name" value="Winged helix-like DNA-binding domain superfamily/Winged helix DNA-binding domain"/>
    <property type="match status" value="1"/>
</dbReference>
<dbReference type="GO" id="GO:0008270">
    <property type="term" value="F:zinc ion binding"/>
    <property type="evidence" value="ECO:0007669"/>
    <property type="project" value="TreeGrafter"/>
</dbReference>
<dbReference type="PANTHER" id="PTHR33202">
    <property type="entry name" value="ZINC UPTAKE REGULATION PROTEIN"/>
    <property type="match status" value="1"/>
</dbReference>
<feature type="binding site" evidence="7">
    <location>
        <position position="101"/>
    </location>
    <ligand>
        <name>Zn(2+)</name>
        <dbReference type="ChEBI" id="CHEBI:29105"/>
    </ligand>
</feature>
<evidence type="ECO:0000256" key="3">
    <source>
        <dbReference type="ARBA" id="ARBA00022833"/>
    </source>
</evidence>
<evidence type="ECO:0000256" key="6">
    <source>
        <dbReference type="ARBA" id="ARBA00023163"/>
    </source>
</evidence>
<protein>
    <submittedName>
        <fullName evidence="8">Transcriptional repressor</fullName>
    </submittedName>
</protein>
<dbReference type="AlphaFoldDB" id="A0A5C6RRI4"/>
<keyword evidence="5" id="KW-0238">DNA-binding</keyword>
<dbReference type="InterPro" id="IPR036390">
    <property type="entry name" value="WH_DNA-bd_sf"/>
</dbReference>
<name>A0A5C6RRI4_9BACT</name>
<dbReference type="GO" id="GO:1900376">
    <property type="term" value="P:regulation of secondary metabolite biosynthetic process"/>
    <property type="evidence" value="ECO:0007669"/>
    <property type="project" value="TreeGrafter"/>
</dbReference>
<evidence type="ECO:0000313" key="9">
    <source>
        <dbReference type="Proteomes" id="UP000321580"/>
    </source>
</evidence>
<comment type="similarity">
    <text evidence="1">Belongs to the Fur family.</text>
</comment>
<feature type="binding site" evidence="7">
    <location>
        <position position="137"/>
    </location>
    <ligand>
        <name>Zn(2+)</name>
        <dbReference type="ChEBI" id="CHEBI:29105"/>
    </ligand>
</feature>
<organism evidence="8 9">
    <name type="scientific">Phaeodactylibacter luteus</name>
    <dbReference type="NCBI Taxonomy" id="1564516"/>
    <lineage>
        <taxon>Bacteria</taxon>
        <taxon>Pseudomonadati</taxon>
        <taxon>Bacteroidota</taxon>
        <taxon>Saprospiria</taxon>
        <taxon>Saprospirales</taxon>
        <taxon>Haliscomenobacteraceae</taxon>
        <taxon>Phaeodactylibacter</taxon>
    </lineage>
</organism>
<proteinExistence type="inferred from homology"/>
<gene>
    <name evidence="8" type="ORF">FRY97_07025</name>
</gene>
<keyword evidence="2" id="KW-0678">Repressor</keyword>